<feature type="compositionally biased region" description="Acidic residues" evidence="1">
    <location>
        <begin position="150"/>
        <end position="177"/>
    </location>
</feature>
<comment type="caution">
    <text evidence="2">The sequence shown here is derived from an EMBL/GenBank/DDBJ whole genome shotgun (WGS) entry which is preliminary data.</text>
</comment>
<dbReference type="Proteomes" id="UP001437256">
    <property type="component" value="Unassembled WGS sequence"/>
</dbReference>
<dbReference type="EMBL" id="JBBXMP010000201">
    <property type="protein sequence ID" value="KAL0059898.1"/>
    <property type="molecule type" value="Genomic_DNA"/>
</dbReference>
<feature type="region of interest" description="Disordered" evidence="1">
    <location>
        <begin position="138"/>
        <end position="177"/>
    </location>
</feature>
<feature type="compositionally biased region" description="Low complexity" evidence="1">
    <location>
        <begin position="138"/>
        <end position="149"/>
    </location>
</feature>
<accession>A0ABR2ZGL5</accession>
<proteinExistence type="predicted"/>
<sequence>MAKQVWCAICNANTSKWHELQHCRSHTTLSTTSFMLPTIPDLSLDESSNSETSESPALSTIEASLSLHHEDVSLQSKMDNRNDSQDNFTVEDAIRELAQLRTPVGSCIPTWLARYPLAEIHSSDCEDSEELCIPIFRSGKGSEASGGEASSEDGDYWGENVDFDSEDPNSEEEDQGFDWEVFEKAASSVSASDRLREGFEVDVANQSAYWTT</sequence>
<evidence type="ECO:0000313" key="3">
    <source>
        <dbReference type="Proteomes" id="UP001437256"/>
    </source>
</evidence>
<evidence type="ECO:0000256" key="1">
    <source>
        <dbReference type="SAM" id="MobiDB-lite"/>
    </source>
</evidence>
<gene>
    <name evidence="2" type="ORF">AAF712_013313</name>
</gene>
<keyword evidence="3" id="KW-1185">Reference proteome</keyword>
<evidence type="ECO:0000313" key="2">
    <source>
        <dbReference type="EMBL" id="KAL0059898.1"/>
    </source>
</evidence>
<organism evidence="2 3">
    <name type="scientific">Marasmius tenuissimus</name>
    <dbReference type="NCBI Taxonomy" id="585030"/>
    <lineage>
        <taxon>Eukaryota</taxon>
        <taxon>Fungi</taxon>
        <taxon>Dikarya</taxon>
        <taxon>Basidiomycota</taxon>
        <taxon>Agaricomycotina</taxon>
        <taxon>Agaricomycetes</taxon>
        <taxon>Agaricomycetidae</taxon>
        <taxon>Agaricales</taxon>
        <taxon>Marasmiineae</taxon>
        <taxon>Marasmiaceae</taxon>
        <taxon>Marasmius</taxon>
    </lineage>
</organism>
<reference evidence="2 3" key="1">
    <citation type="submission" date="2024-05" db="EMBL/GenBank/DDBJ databases">
        <title>A draft genome resource for the thread blight pathogen Marasmius tenuissimus strain MS-2.</title>
        <authorList>
            <person name="Yulfo-Soto G.E."/>
            <person name="Baruah I.K."/>
            <person name="Amoako-Attah I."/>
            <person name="Bukari Y."/>
            <person name="Meinhardt L.W."/>
            <person name="Bailey B.A."/>
            <person name="Cohen S.P."/>
        </authorList>
    </citation>
    <scope>NUCLEOTIDE SEQUENCE [LARGE SCALE GENOMIC DNA]</scope>
    <source>
        <strain evidence="2 3">MS-2</strain>
    </source>
</reference>
<name>A0ABR2ZGL5_9AGAR</name>
<protein>
    <submittedName>
        <fullName evidence="2">Uncharacterized protein</fullName>
    </submittedName>
</protein>